<dbReference type="PANTHER" id="PTHR48023:SF7">
    <property type="entry name" value="SOLUTE CARRIER FAMILY 2, FACILITATED GLUCOSE TRANSPORTER MEMBER 10"/>
    <property type="match status" value="1"/>
</dbReference>
<keyword evidence="7" id="KW-0762">Sugar transport</keyword>
<evidence type="ECO:0000256" key="14">
    <source>
        <dbReference type="SAM" id="Phobius"/>
    </source>
</evidence>
<dbReference type="STRING" id="409849.ENSPMGP00000010439"/>
<feature type="transmembrane region" description="Helical" evidence="14">
    <location>
        <begin position="402"/>
        <end position="422"/>
    </location>
</feature>
<dbReference type="InterPro" id="IPR005828">
    <property type="entry name" value="MFS_sugar_transport-like"/>
</dbReference>
<dbReference type="GO" id="GO:0055056">
    <property type="term" value="F:D-glucose transmembrane transporter activity"/>
    <property type="evidence" value="ECO:0007669"/>
    <property type="project" value="TreeGrafter"/>
</dbReference>
<dbReference type="PROSITE" id="PS50850">
    <property type="entry name" value="MFS"/>
    <property type="match status" value="1"/>
</dbReference>
<dbReference type="GO" id="GO:0012505">
    <property type="term" value="C:endomembrane system"/>
    <property type="evidence" value="ECO:0007669"/>
    <property type="project" value="UniProtKB-SubCell"/>
</dbReference>
<evidence type="ECO:0000256" key="9">
    <source>
        <dbReference type="ARBA" id="ARBA00022989"/>
    </source>
</evidence>
<evidence type="ECO:0000256" key="1">
    <source>
        <dbReference type="ARBA" id="ARBA00000618"/>
    </source>
</evidence>
<dbReference type="SUPFAM" id="SSF103473">
    <property type="entry name" value="MFS general substrate transporter"/>
    <property type="match status" value="1"/>
</dbReference>
<keyword evidence="9 14" id="KW-1133">Transmembrane helix</keyword>
<evidence type="ECO:0000256" key="6">
    <source>
        <dbReference type="ARBA" id="ARBA00022490"/>
    </source>
</evidence>
<evidence type="ECO:0000256" key="13">
    <source>
        <dbReference type="ARBA" id="ARBA00042909"/>
    </source>
</evidence>
<feature type="transmembrane region" description="Helical" evidence="14">
    <location>
        <begin position="365"/>
        <end position="390"/>
    </location>
</feature>
<protein>
    <recommendedName>
        <fullName evidence="12">Solute carrier family 2, facilitated glucose transporter member 10</fullName>
    </recommendedName>
    <alternativeName>
        <fullName evidence="13">Glucose transporter type 10</fullName>
    </alternativeName>
</protein>
<dbReference type="PROSITE" id="PS00216">
    <property type="entry name" value="SUGAR_TRANSPORT_1"/>
    <property type="match status" value="1"/>
</dbReference>
<accession>A0A3B4A1B9</accession>
<feature type="transmembrane region" description="Helical" evidence="14">
    <location>
        <begin position="75"/>
        <end position="97"/>
    </location>
</feature>
<dbReference type="AlphaFoldDB" id="A0A3B4A1B9"/>
<keyword evidence="6" id="KW-0963">Cytoplasm</keyword>
<feature type="transmembrane region" description="Helical" evidence="14">
    <location>
        <begin position="46"/>
        <end position="68"/>
    </location>
</feature>
<sequence>MGKSLLLPCLVSIGGGLVFGYELAIISGALLQLRVDFALSCVQQEVLVSALLVGALLASVLGGSLIDWQGRRRSIVFSSGLTLAGTVMLLISAYPALVLGRATVGFAMCISSMSCCIFVSELVRPEHRGVLVSLYEVGITVGILAAYAVNYIMADTRYGWKWMFGLAAVPTMVQLVSIWCLPSNVQSNCAQIKNQEPTRGYNYLSLFHTKDNMRTRTMIGLALVLFQQFTGQPNVLLYASTIFYTLGFHSHTAAVLASVGLGLVKVLSTLLSVTLSDRVGRRPLLIGGCSVMAVSLFIIGLLCTHSHVQEISCVSKGVISNTNITKTHETHITVKNFNETTINSGILPEVKPSVSSPLNSTTANWVVLLSLMAAVSAYSIGFGPMTWLLLSEIFPTEVRGRAFAFTSCFNWSAHVLVTFTFLHLIDAIGLPSLFLLYGTIAVVAAAIFCKILPETKCKSLEDIDMELQILLHINASRRGLT</sequence>
<evidence type="ECO:0000256" key="12">
    <source>
        <dbReference type="ARBA" id="ARBA00039240"/>
    </source>
</evidence>
<evidence type="ECO:0000256" key="11">
    <source>
        <dbReference type="ARBA" id="ARBA00037777"/>
    </source>
</evidence>
<evidence type="ECO:0000259" key="15">
    <source>
        <dbReference type="PROSITE" id="PS50850"/>
    </source>
</evidence>
<feature type="transmembrane region" description="Helical" evidence="14">
    <location>
        <begin position="219"/>
        <end position="246"/>
    </location>
</feature>
<evidence type="ECO:0000256" key="5">
    <source>
        <dbReference type="ARBA" id="ARBA00022448"/>
    </source>
</evidence>
<dbReference type="Proteomes" id="UP000261520">
    <property type="component" value="Unplaced"/>
</dbReference>
<dbReference type="GO" id="GO:0016020">
    <property type="term" value="C:membrane"/>
    <property type="evidence" value="ECO:0007669"/>
    <property type="project" value="InterPro"/>
</dbReference>
<dbReference type="PRINTS" id="PR00171">
    <property type="entry name" value="SUGRTRNSPORT"/>
</dbReference>
<dbReference type="Pfam" id="PF00083">
    <property type="entry name" value="Sugar_tr"/>
    <property type="match status" value="2"/>
</dbReference>
<dbReference type="InterPro" id="IPR005829">
    <property type="entry name" value="Sugar_transporter_CS"/>
</dbReference>
<dbReference type="GO" id="GO:0048471">
    <property type="term" value="C:perinuclear region of cytoplasm"/>
    <property type="evidence" value="ECO:0007669"/>
    <property type="project" value="UniProtKB-SubCell"/>
</dbReference>
<evidence type="ECO:0000256" key="10">
    <source>
        <dbReference type="ARBA" id="ARBA00023136"/>
    </source>
</evidence>
<evidence type="ECO:0000256" key="3">
    <source>
        <dbReference type="ARBA" id="ARBA00004556"/>
    </source>
</evidence>
<dbReference type="GO" id="GO:1904659">
    <property type="term" value="P:D-glucose transmembrane transport"/>
    <property type="evidence" value="ECO:0007669"/>
    <property type="project" value="TreeGrafter"/>
</dbReference>
<evidence type="ECO:0000313" key="17">
    <source>
        <dbReference type="Proteomes" id="UP000261520"/>
    </source>
</evidence>
<keyword evidence="5" id="KW-0813">Transport</keyword>
<feature type="transmembrane region" description="Helical" evidence="14">
    <location>
        <begin position="284"/>
        <end position="302"/>
    </location>
</feature>
<organism evidence="16 17">
    <name type="scientific">Periophthalmus magnuspinnatus</name>
    <dbReference type="NCBI Taxonomy" id="409849"/>
    <lineage>
        <taxon>Eukaryota</taxon>
        <taxon>Metazoa</taxon>
        <taxon>Chordata</taxon>
        <taxon>Craniata</taxon>
        <taxon>Vertebrata</taxon>
        <taxon>Euteleostomi</taxon>
        <taxon>Actinopterygii</taxon>
        <taxon>Neopterygii</taxon>
        <taxon>Teleostei</taxon>
        <taxon>Neoteleostei</taxon>
        <taxon>Acanthomorphata</taxon>
        <taxon>Gobiaria</taxon>
        <taxon>Gobiiformes</taxon>
        <taxon>Gobioidei</taxon>
        <taxon>Gobiidae</taxon>
        <taxon>Oxudercinae</taxon>
        <taxon>Periophthalmus</taxon>
    </lineage>
</organism>
<dbReference type="PANTHER" id="PTHR48023">
    <property type="entry name" value="D-XYLOSE-PROTON SYMPORTER-LIKE 2"/>
    <property type="match status" value="1"/>
</dbReference>
<feature type="domain" description="Major facilitator superfamily (MFS) profile" evidence="15">
    <location>
        <begin position="8"/>
        <end position="456"/>
    </location>
</feature>
<keyword evidence="10 14" id="KW-0472">Membrane</keyword>
<comment type="function">
    <text evidence="11">Facilitative glucose transporter required for the development of the cardiovascular system.</text>
</comment>
<comment type="catalytic activity">
    <reaction evidence="1">
        <text>D-glucose(out) = D-glucose(in)</text>
        <dbReference type="Rhea" id="RHEA:60376"/>
        <dbReference type="ChEBI" id="CHEBI:4167"/>
    </reaction>
</comment>
<dbReference type="Ensembl" id="ENSPMGT00000011133.1">
    <property type="protein sequence ID" value="ENSPMGP00000010439.1"/>
    <property type="gene ID" value="ENSPMGG00000008630.1"/>
</dbReference>
<dbReference type="InterPro" id="IPR003663">
    <property type="entry name" value="Sugar/inositol_transpt"/>
</dbReference>
<feature type="transmembrane region" description="Helical" evidence="14">
    <location>
        <begin position="252"/>
        <end position="272"/>
    </location>
</feature>
<keyword evidence="17" id="KW-1185">Reference proteome</keyword>
<evidence type="ECO:0000256" key="8">
    <source>
        <dbReference type="ARBA" id="ARBA00022692"/>
    </source>
</evidence>
<feature type="transmembrane region" description="Helical" evidence="14">
    <location>
        <begin position="159"/>
        <end position="181"/>
    </location>
</feature>
<evidence type="ECO:0000256" key="7">
    <source>
        <dbReference type="ARBA" id="ARBA00022597"/>
    </source>
</evidence>
<dbReference type="GO" id="GO:0072359">
    <property type="term" value="P:circulatory system development"/>
    <property type="evidence" value="ECO:0007669"/>
    <property type="project" value="TreeGrafter"/>
</dbReference>
<dbReference type="InterPro" id="IPR036259">
    <property type="entry name" value="MFS_trans_sf"/>
</dbReference>
<comment type="similarity">
    <text evidence="4">Belongs to the major facilitator superfamily. Sugar transporter (TC 2.A.1.1) family. Glucose transporter subfamily.</text>
</comment>
<evidence type="ECO:0000313" key="16">
    <source>
        <dbReference type="Ensembl" id="ENSPMGP00000010439.1"/>
    </source>
</evidence>
<feature type="transmembrane region" description="Helical" evidence="14">
    <location>
        <begin position="130"/>
        <end position="153"/>
    </location>
</feature>
<proteinExistence type="inferred from homology"/>
<reference evidence="16" key="1">
    <citation type="submission" date="2025-08" db="UniProtKB">
        <authorList>
            <consortium name="Ensembl"/>
        </authorList>
    </citation>
    <scope>IDENTIFICATION</scope>
</reference>
<comment type="subcellular location">
    <subcellularLocation>
        <location evidence="3">Cytoplasm</location>
        <location evidence="3">Perinuclear region</location>
    </subcellularLocation>
    <subcellularLocation>
        <location evidence="2">Endomembrane system</location>
        <topology evidence="2">Multi-pass membrane protein</topology>
    </subcellularLocation>
</comment>
<dbReference type="InterPro" id="IPR050820">
    <property type="entry name" value="MFS_Sugar_Transporter"/>
</dbReference>
<feature type="transmembrane region" description="Helical" evidence="14">
    <location>
        <begin position="428"/>
        <end position="449"/>
    </location>
</feature>
<dbReference type="Gene3D" id="1.20.1250.20">
    <property type="entry name" value="MFS general substrate transporter like domains"/>
    <property type="match status" value="3"/>
</dbReference>
<name>A0A3B4A1B9_9GOBI</name>
<keyword evidence="8 14" id="KW-0812">Transmembrane</keyword>
<reference evidence="16" key="2">
    <citation type="submission" date="2025-09" db="UniProtKB">
        <authorList>
            <consortium name="Ensembl"/>
        </authorList>
    </citation>
    <scope>IDENTIFICATION</scope>
</reference>
<feature type="transmembrane region" description="Helical" evidence="14">
    <location>
        <begin position="103"/>
        <end position="123"/>
    </location>
</feature>
<evidence type="ECO:0000256" key="2">
    <source>
        <dbReference type="ARBA" id="ARBA00004127"/>
    </source>
</evidence>
<dbReference type="InterPro" id="IPR020846">
    <property type="entry name" value="MFS_dom"/>
</dbReference>
<evidence type="ECO:0000256" key="4">
    <source>
        <dbReference type="ARBA" id="ARBA00007004"/>
    </source>
</evidence>